<dbReference type="PANTHER" id="PTHR33294:SF5">
    <property type="entry name" value="AWPM-19-LIKE FAMILY PROTEIN"/>
    <property type="match status" value="1"/>
</dbReference>
<protein>
    <submittedName>
        <fullName evidence="3">Uncharacterized protein</fullName>
    </submittedName>
</protein>
<feature type="transmembrane region" description="Helical" evidence="2">
    <location>
        <begin position="115"/>
        <end position="132"/>
    </location>
</feature>
<name>A0A176WN07_MARPO</name>
<dbReference type="InterPro" id="IPR008390">
    <property type="entry name" value="AWPM-19"/>
</dbReference>
<evidence type="ECO:0000313" key="3">
    <source>
        <dbReference type="EMBL" id="OAE33963.1"/>
    </source>
</evidence>
<feature type="transmembrane region" description="Helical" evidence="2">
    <location>
        <begin position="75"/>
        <end position="95"/>
    </location>
</feature>
<feature type="transmembrane region" description="Helical" evidence="2">
    <location>
        <begin position="144"/>
        <end position="164"/>
    </location>
</feature>
<reference evidence="3" key="1">
    <citation type="submission" date="2016-03" db="EMBL/GenBank/DDBJ databases">
        <title>Mechanisms controlling the formation of the plant cell surface in tip-growing cells are functionally conserved among land plants.</title>
        <authorList>
            <person name="Honkanen S."/>
            <person name="Jones V.A."/>
            <person name="Morieri G."/>
            <person name="Champion C."/>
            <person name="Hetherington A.J."/>
            <person name="Kelly S."/>
            <person name="Saint-Marcoux D."/>
            <person name="Proust H."/>
            <person name="Prescott H."/>
            <person name="Dolan L."/>
        </authorList>
    </citation>
    <scope>NUCLEOTIDE SEQUENCE [LARGE SCALE GENOMIC DNA]</scope>
    <source>
        <tissue evidence="3">Whole gametophyte</tissue>
    </source>
</reference>
<evidence type="ECO:0000256" key="1">
    <source>
        <dbReference type="SAM" id="MobiDB-lite"/>
    </source>
</evidence>
<gene>
    <name evidence="3" type="ORF">AXG93_3005s1090</name>
</gene>
<proteinExistence type="predicted"/>
<accession>A0A176WN07</accession>
<dbReference type="Proteomes" id="UP000077202">
    <property type="component" value="Unassembled WGS sequence"/>
</dbReference>
<dbReference type="AlphaFoldDB" id="A0A176WN07"/>
<evidence type="ECO:0000313" key="4">
    <source>
        <dbReference type="Proteomes" id="UP000077202"/>
    </source>
</evidence>
<keyword evidence="2" id="KW-0472">Membrane</keyword>
<comment type="caution">
    <text evidence="3">The sequence shown here is derived from an EMBL/GenBank/DDBJ whole genome shotgun (WGS) entry which is preliminary data.</text>
</comment>
<keyword evidence="2" id="KW-1133">Transmembrane helix</keyword>
<keyword evidence="2" id="KW-0812">Transmembrane</keyword>
<sequence>MDSESQSKQTRAEEARSNKTVPPPDAASPNLPHSDSWTDGAPSRIDPAVLTVHAEPVNGDTFIERGGYGGNQATPFLAIFSLIAGMVGIASAITGLHHVREGSSSSAAAAQATSWITWLLLILAFCLAWKEIHIGGRSVRHRVLEAFIIMLTATKLAETLAYYFGDKSRSRHDAAHGTPTTYDSTV</sequence>
<feature type="region of interest" description="Disordered" evidence="1">
    <location>
        <begin position="1"/>
        <end position="39"/>
    </location>
</feature>
<evidence type="ECO:0000256" key="2">
    <source>
        <dbReference type="SAM" id="Phobius"/>
    </source>
</evidence>
<dbReference type="EMBL" id="LVLJ01000465">
    <property type="protein sequence ID" value="OAE33963.1"/>
    <property type="molecule type" value="Genomic_DNA"/>
</dbReference>
<dbReference type="Pfam" id="PF05512">
    <property type="entry name" value="AWPM-19"/>
    <property type="match status" value="1"/>
</dbReference>
<keyword evidence="4" id="KW-1185">Reference proteome</keyword>
<dbReference type="PANTHER" id="PTHR33294">
    <property type="entry name" value="AWPM-19-LIKE FAMILY PROTEIN"/>
    <property type="match status" value="1"/>
</dbReference>
<organism evidence="3 4">
    <name type="scientific">Marchantia polymorpha subsp. ruderalis</name>
    <dbReference type="NCBI Taxonomy" id="1480154"/>
    <lineage>
        <taxon>Eukaryota</taxon>
        <taxon>Viridiplantae</taxon>
        <taxon>Streptophyta</taxon>
        <taxon>Embryophyta</taxon>
        <taxon>Marchantiophyta</taxon>
        <taxon>Marchantiopsida</taxon>
        <taxon>Marchantiidae</taxon>
        <taxon>Marchantiales</taxon>
        <taxon>Marchantiaceae</taxon>
        <taxon>Marchantia</taxon>
    </lineage>
</organism>